<dbReference type="RefSeq" id="WP_090261521.1">
    <property type="nucleotide sequence ID" value="NZ_FNDS01000002.1"/>
</dbReference>
<dbReference type="Proteomes" id="UP000199636">
    <property type="component" value="Unassembled WGS sequence"/>
</dbReference>
<reference evidence="2" key="1">
    <citation type="submission" date="2016-10" db="EMBL/GenBank/DDBJ databases">
        <authorList>
            <person name="Varghese N."/>
            <person name="Submissions S."/>
        </authorList>
    </citation>
    <scope>NUCLEOTIDE SEQUENCE [LARGE SCALE GENOMIC DNA]</scope>
    <source>
        <strain evidence="2">CCM 7469</strain>
    </source>
</reference>
<evidence type="ECO:0000313" key="2">
    <source>
        <dbReference type="Proteomes" id="UP000199636"/>
    </source>
</evidence>
<name>A0A1G8DZY5_9PSED</name>
<evidence type="ECO:0000313" key="1">
    <source>
        <dbReference type="EMBL" id="SDH63204.1"/>
    </source>
</evidence>
<proteinExistence type="predicted"/>
<protein>
    <submittedName>
        <fullName evidence="1">Uncharacterized protein, contains metal-binding DGC domain</fullName>
    </submittedName>
</protein>
<dbReference type="PIRSF" id="PIRSF037181">
    <property type="entry name" value="DGC"/>
    <property type="match status" value="1"/>
</dbReference>
<accession>A0A1G8DZY5</accession>
<dbReference type="InterPro" id="IPR014958">
    <property type="entry name" value="DGC"/>
</dbReference>
<dbReference type="AlphaFoldDB" id="A0A1G8DZY5"/>
<gene>
    <name evidence="1" type="ORF">SAMN05216272_102257</name>
</gene>
<keyword evidence="2" id="KW-1185">Reference proteome</keyword>
<dbReference type="Pfam" id="PF08859">
    <property type="entry name" value="DGC"/>
    <property type="match status" value="1"/>
</dbReference>
<dbReference type="STRING" id="428992.SAMN05216272_102257"/>
<sequence>MRRMSNRPLVCSCSGCSNLAQLANDLTLRLCREGLADMYCTAGIGTLPSRLDEARDGRPLIALDGCPQHCAAACLARHGLTPHTHLTLSEYGLRRRDNERCSAQQSELLYEEVAYLLKVLASQRA</sequence>
<dbReference type="OrthoDB" id="2111735at2"/>
<organism evidence="1 2">
    <name type="scientific">Pseudomonas panipatensis</name>
    <dbReference type="NCBI Taxonomy" id="428992"/>
    <lineage>
        <taxon>Bacteria</taxon>
        <taxon>Pseudomonadati</taxon>
        <taxon>Pseudomonadota</taxon>
        <taxon>Gammaproteobacteria</taxon>
        <taxon>Pseudomonadales</taxon>
        <taxon>Pseudomonadaceae</taxon>
        <taxon>Pseudomonas</taxon>
    </lineage>
</organism>
<dbReference type="EMBL" id="FNDS01000002">
    <property type="protein sequence ID" value="SDH63204.1"/>
    <property type="molecule type" value="Genomic_DNA"/>
</dbReference>